<feature type="region of interest" description="Disordered" evidence="1">
    <location>
        <begin position="1"/>
        <end position="24"/>
    </location>
</feature>
<name>A0A929B7Z1_9PSEU</name>
<dbReference type="RefSeq" id="WP_193928322.1">
    <property type="nucleotide sequence ID" value="NZ_JADEYC010000015.1"/>
</dbReference>
<keyword evidence="2" id="KW-0472">Membrane</keyword>
<evidence type="ECO:0000313" key="3">
    <source>
        <dbReference type="EMBL" id="MBE9374897.1"/>
    </source>
</evidence>
<keyword evidence="4" id="KW-1185">Reference proteome</keyword>
<sequence>MHGQQEAELPAESGSTAEPASPGSGLARDIALYTLARFGLVAAVAAILLVAGVPLLVALAVSVVAVMPLSMLVFGTLRVRVATGIAERGQARKARRDRLRAQLRGDRDDEPQ</sequence>
<dbReference type="Proteomes" id="UP000598360">
    <property type="component" value="Unassembled WGS sequence"/>
</dbReference>
<dbReference type="InterPro" id="IPR025323">
    <property type="entry name" value="DUF4229"/>
</dbReference>
<keyword evidence="2" id="KW-1133">Transmembrane helix</keyword>
<organism evidence="3 4">
    <name type="scientific">Saccharopolyspora montiporae</name>
    <dbReference type="NCBI Taxonomy" id="2781240"/>
    <lineage>
        <taxon>Bacteria</taxon>
        <taxon>Bacillati</taxon>
        <taxon>Actinomycetota</taxon>
        <taxon>Actinomycetes</taxon>
        <taxon>Pseudonocardiales</taxon>
        <taxon>Pseudonocardiaceae</taxon>
        <taxon>Saccharopolyspora</taxon>
    </lineage>
</organism>
<evidence type="ECO:0000256" key="1">
    <source>
        <dbReference type="SAM" id="MobiDB-lite"/>
    </source>
</evidence>
<accession>A0A929B7Z1</accession>
<evidence type="ECO:0000256" key="2">
    <source>
        <dbReference type="SAM" id="Phobius"/>
    </source>
</evidence>
<dbReference type="AlphaFoldDB" id="A0A929B7Z1"/>
<evidence type="ECO:0000313" key="4">
    <source>
        <dbReference type="Proteomes" id="UP000598360"/>
    </source>
</evidence>
<proteinExistence type="predicted"/>
<dbReference type="EMBL" id="JADEYC010000015">
    <property type="protein sequence ID" value="MBE9374897.1"/>
    <property type="molecule type" value="Genomic_DNA"/>
</dbReference>
<reference evidence="3" key="1">
    <citation type="submission" date="2020-10" db="EMBL/GenBank/DDBJ databases">
        <title>Diversity and distribution of actinomycetes associated with coral in the coast of Hainan.</title>
        <authorList>
            <person name="Li F."/>
        </authorList>
    </citation>
    <scope>NUCLEOTIDE SEQUENCE</scope>
    <source>
        <strain evidence="3">HNM0983</strain>
    </source>
</reference>
<gene>
    <name evidence="3" type="ORF">IQ251_10625</name>
</gene>
<protein>
    <submittedName>
        <fullName evidence="3">DUF4229 domain-containing protein</fullName>
    </submittedName>
</protein>
<feature type="transmembrane region" description="Helical" evidence="2">
    <location>
        <begin position="56"/>
        <end position="77"/>
    </location>
</feature>
<keyword evidence="2" id="KW-0812">Transmembrane</keyword>
<dbReference type="Pfam" id="PF14012">
    <property type="entry name" value="DUF4229"/>
    <property type="match status" value="1"/>
</dbReference>
<comment type="caution">
    <text evidence="3">The sequence shown here is derived from an EMBL/GenBank/DDBJ whole genome shotgun (WGS) entry which is preliminary data.</text>
</comment>
<feature type="transmembrane region" description="Helical" evidence="2">
    <location>
        <begin position="30"/>
        <end position="50"/>
    </location>
</feature>